<sequence length="76" mass="7993">MQDGQVAQILLRHAALFKRLPDAVEPVGSGYLVEAVLHLLGLEQAQGTRGFIHIEGRDGLGRAANLHARGAGQGAV</sequence>
<accession>A0A645IMT6</accession>
<dbReference type="EMBL" id="VSSQ01118886">
    <property type="protein sequence ID" value="MPN52611.1"/>
    <property type="molecule type" value="Genomic_DNA"/>
</dbReference>
<proteinExistence type="predicted"/>
<protein>
    <submittedName>
        <fullName evidence="1">Uncharacterized protein</fullName>
    </submittedName>
</protein>
<gene>
    <name evidence="1" type="ORF">SDC9_200273</name>
</gene>
<comment type="caution">
    <text evidence="1">The sequence shown here is derived from an EMBL/GenBank/DDBJ whole genome shotgun (WGS) entry which is preliminary data.</text>
</comment>
<name>A0A645IMT6_9ZZZZ</name>
<organism evidence="1">
    <name type="scientific">bioreactor metagenome</name>
    <dbReference type="NCBI Taxonomy" id="1076179"/>
    <lineage>
        <taxon>unclassified sequences</taxon>
        <taxon>metagenomes</taxon>
        <taxon>ecological metagenomes</taxon>
    </lineage>
</organism>
<dbReference type="AlphaFoldDB" id="A0A645IMT6"/>
<reference evidence="1" key="1">
    <citation type="submission" date="2019-08" db="EMBL/GenBank/DDBJ databases">
        <authorList>
            <person name="Kucharzyk K."/>
            <person name="Murdoch R.W."/>
            <person name="Higgins S."/>
            <person name="Loffler F."/>
        </authorList>
    </citation>
    <scope>NUCLEOTIDE SEQUENCE</scope>
</reference>
<evidence type="ECO:0000313" key="1">
    <source>
        <dbReference type="EMBL" id="MPN52611.1"/>
    </source>
</evidence>